<gene>
    <name evidence="2" type="ORF">OCTVUL_1B003905</name>
</gene>
<dbReference type="InterPro" id="IPR036291">
    <property type="entry name" value="NAD(P)-bd_dom_sf"/>
</dbReference>
<dbReference type="PRINTS" id="PR00081">
    <property type="entry name" value="GDHRDH"/>
</dbReference>
<evidence type="ECO:0008006" key="4">
    <source>
        <dbReference type="Google" id="ProtNLM"/>
    </source>
</evidence>
<dbReference type="Pfam" id="PF00106">
    <property type="entry name" value="adh_short"/>
    <property type="match status" value="2"/>
</dbReference>
<sequence>MACRNLEKAEEAAKEIRDATKDSGKNEVVVRELDLSSFKSIRKFCARINEEEPRLDILVNNAGVFRCPSSCTEDGFEMHFGVNHLGHFLLTTLLLDLLKKSAPSRIVVLSSFMYKDARINFDDINCKINYSRTEAYKSSKLANVWFCRELSKRLEGSGVNVYCVNPGIVLTDIMRHSVPQFLRYFDFIFRLCFKTPAQGVQTTLYCILSEKLQNESGYYYSDCRQEDLNSNGLNEDGAKRLWETNQLLFNRRSEQAYKPTEMCTCVPGATGTHQSSNNFCSRFIKHQCSEYLDGKTVIVTGANTGLGKQTALECAKRNARVIMACRNLEKAEAAAKEIRDATKDSGKNEVLVRELDLSSFESVRKFCAIINEEEPRLDILVNNAGVYRSPSLYTEDGFETHFQVNHLGHFLLTTLLLDLLKKSAPSRIVVLSSFMYKDARINFDDINWKDSYNGTEAYKSSKLANLWFCRELSKRLEGSGVNVYCVNPGIVLTDIMRHTVPQFFRYFDCISRLFLKTPAQGAQTTLYCILSEKLQNESGYYYSNCSQEDLNSNGLNEDGAKRLWEVSEKAVKRE</sequence>
<dbReference type="AlphaFoldDB" id="A0AA36F2V6"/>
<organism evidence="2 3">
    <name type="scientific">Octopus vulgaris</name>
    <name type="common">Common octopus</name>
    <dbReference type="NCBI Taxonomy" id="6645"/>
    <lineage>
        <taxon>Eukaryota</taxon>
        <taxon>Metazoa</taxon>
        <taxon>Spiralia</taxon>
        <taxon>Lophotrochozoa</taxon>
        <taxon>Mollusca</taxon>
        <taxon>Cephalopoda</taxon>
        <taxon>Coleoidea</taxon>
        <taxon>Octopodiformes</taxon>
        <taxon>Octopoda</taxon>
        <taxon>Incirrata</taxon>
        <taxon>Octopodidae</taxon>
        <taxon>Octopus</taxon>
    </lineage>
</organism>
<dbReference type="InterPro" id="IPR002347">
    <property type="entry name" value="SDR_fam"/>
</dbReference>
<keyword evidence="3" id="KW-1185">Reference proteome</keyword>
<protein>
    <recommendedName>
        <fullName evidence="4">Retinol dehydrogenase 14</fullName>
    </recommendedName>
</protein>
<dbReference type="SUPFAM" id="SSF51735">
    <property type="entry name" value="NAD(P)-binding Rossmann-fold domains"/>
    <property type="match status" value="2"/>
</dbReference>
<dbReference type="EMBL" id="OX597817">
    <property type="protein sequence ID" value="CAI9720653.1"/>
    <property type="molecule type" value="Genomic_DNA"/>
</dbReference>
<dbReference type="Gene3D" id="3.40.50.720">
    <property type="entry name" value="NAD(P)-binding Rossmann-like Domain"/>
    <property type="match status" value="2"/>
</dbReference>
<dbReference type="Proteomes" id="UP001162480">
    <property type="component" value="Chromosome 4"/>
</dbReference>
<accession>A0AA36F2V6</accession>
<reference evidence="2" key="1">
    <citation type="submission" date="2023-08" db="EMBL/GenBank/DDBJ databases">
        <authorList>
            <person name="Alioto T."/>
            <person name="Alioto T."/>
            <person name="Gomez Garrido J."/>
        </authorList>
    </citation>
    <scope>NUCLEOTIDE SEQUENCE</scope>
</reference>
<evidence type="ECO:0000313" key="2">
    <source>
        <dbReference type="EMBL" id="CAI9720653.1"/>
    </source>
</evidence>
<dbReference type="GO" id="GO:0016491">
    <property type="term" value="F:oxidoreductase activity"/>
    <property type="evidence" value="ECO:0007669"/>
    <property type="project" value="UniProtKB-KW"/>
</dbReference>
<keyword evidence="1" id="KW-0560">Oxidoreductase</keyword>
<evidence type="ECO:0000313" key="3">
    <source>
        <dbReference type="Proteomes" id="UP001162480"/>
    </source>
</evidence>
<evidence type="ECO:0000256" key="1">
    <source>
        <dbReference type="ARBA" id="ARBA00023002"/>
    </source>
</evidence>
<proteinExistence type="predicted"/>
<dbReference type="PANTHER" id="PTHR43157:SF72">
    <property type="entry name" value="RETINOL DEHYDROGENASE 14"/>
    <property type="match status" value="1"/>
</dbReference>
<name>A0AA36F2V6_OCTVU</name>
<dbReference type="PANTHER" id="PTHR43157">
    <property type="entry name" value="PHOSPHATIDYLINOSITOL-GLYCAN BIOSYNTHESIS CLASS F PROTEIN-RELATED"/>
    <property type="match status" value="1"/>
</dbReference>